<protein>
    <submittedName>
        <fullName evidence="1">Argonaute-like protein</fullName>
    </submittedName>
</protein>
<keyword evidence="2" id="KW-1185">Reference proteome</keyword>
<proteinExistence type="predicted"/>
<evidence type="ECO:0000313" key="2">
    <source>
        <dbReference type="Proteomes" id="UP000308600"/>
    </source>
</evidence>
<evidence type="ECO:0000313" key="1">
    <source>
        <dbReference type="EMBL" id="TFK64153.1"/>
    </source>
</evidence>
<dbReference type="Proteomes" id="UP000308600">
    <property type="component" value="Unassembled WGS sequence"/>
</dbReference>
<sequence>MPPRGAPRAARGRGAAPARGGRGGATRGSSAPQIGTSSAVPITTIGVRRPGPGTAGRPLRVKVNSFETSIPQEIIRHYDVVVTPDNLPSQRNMEIMKELQAVVAPQIFTPPVAYDGRKNVFASRKLTLGDNDTAEFNVSFSTGRTQSARPPKVYKVRLTLVAEINPEVLRRFVQGTQSHDNTVLTAITAMNVVIRMAPSLVHPYNARSFFTERQTSPIGRGIVLWRGYFQSARPAIGKMVINVDISTGMMYLPGRLIGLCLEHLGLGNNVQGLEGTRLSDRDRTKLSRFLSSLRIVTNHGGATRKYTIKRITKEGANALNFEIGPGRQITVANYFKSQANVQLQFPNLICVETPAGAFLPLELCDVPPGQLMKKEIPPDLTKSVVEFATLKPRERLDSITAGLDELGYGQSEYVRNFGMNVQTTNGPLTVNARVLPTPTLRYGASAQPTVTPRFGAWNMADKVLFQPAQLSSFAVVNYDPRTRPDTLQQIVRGFLDGAASVNIRVQNTNPIIVTKNAQGNIVRDLMDFGGEVKRQQGALPQVIVVILPDNGNDIYKAVKFFGDVKTGCITQCLKASKCRGARIQYWANVMLKLNTKLGGINSVAESADMSFLTDPNNPTIVMGADVVHPAPGTQGRPSYTALVASVDKYCAKYIATDRIQTSRQEIIDDLKEMAVHCLGMYMTYREKVEGKAKNATPPKRLIFYRDGVSEGQFKHVLDLELPLLQAACTQLGINPKITMIIVGKRHHVRMFPANEADADRSGNCPAGTIIDTDVAHPTEFDFYLCSHSGLLGTSRPAHYSVLHDENNFQVNALQSLSFALCHVYARATRSVSIPAPVYYADLVCGRAGTHYDPEWDSERGTHTTDPNATLERHRENFKPLHAQQGTKMYFS</sequence>
<name>A0ACD3AER3_9AGAR</name>
<accession>A0ACD3AER3</accession>
<reference evidence="1 2" key="1">
    <citation type="journal article" date="2019" name="Nat. Ecol. Evol.">
        <title>Megaphylogeny resolves global patterns of mushroom evolution.</title>
        <authorList>
            <person name="Varga T."/>
            <person name="Krizsan K."/>
            <person name="Foldi C."/>
            <person name="Dima B."/>
            <person name="Sanchez-Garcia M."/>
            <person name="Sanchez-Ramirez S."/>
            <person name="Szollosi G.J."/>
            <person name="Szarkandi J.G."/>
            <person name="Papp V."/>
            <person name="Albert L."/>
            <person name="Andreopoulos W."/>
            <person name="Angelini C."/>
            <person name="Antonin V."/>
            <person name="Barry K.W."/>
            <person name="Bougher N.L."/>
            <person name="Buchanan P."/>
            <person name="Buyck B."/>
            <person name="Bense V."/>
            <person name="Catcheside P."/>
            <person name="Chovatia M."/>
            <person name="Cooper J."/>
            <person name="Damon W."/>
            <person name="Desjardin D."/>
            <person name="Finy P."/>
            <person name="Geml J."/>
            <person name="Haridas S."/>
            <person name="Hughes K."/>
            <person name="Justo A."/>
            <person name="Karasinski D."/>
            <person name="Kautmanova I."/>
            <person name="Kiss B."/>
            <person name="Kocsube S."/>
            <person name="Kotiranta H."/>
            <person name="LaButti K.M."/>
            <person name="Lechner B.E."/>
            <person name="Liimatainen K."/>
            <person name="Lipzen A."/>
            <person name="Lukacs Z."/>
            <person name="Mihaltcheva S."/>
            <person name="Morgado L.N."/>
            <person name="Niskanen T."/>
            <person name="Noordeloos M.E."/>
            <person name="Ohm R.A."/>
            <person name="Ortiz-Santana B."/>
            <person name="Ovrebo C."/>
            <person name="Racz N."/>
            <person name="Riley R."/>
            <person name="Savchenko A."/>
            <person name="Shiryaev A."/>
            <person name="Soop K."/>
            <person name="Spirin V."/>
            <person name="Szebenyi C."/>
            <person name="Tomsovsky M."/>
            <person name="Tulloss R.E."/>
            <person name="Uehling J."/>
            <person name="Grigoriev I.V."/>
            <person name="Vagvolgyi C."/>
            <person name="Papp T."/>
            <person name="Martin F.M."/>
            <person name="Miettinen O."/>
            <person name="Hibbett D.S."/>
            <person name="Nagy L.G."/>
        </authorList>
    </citation>
    <scope>NUCLEOTIDE SEQUENCE [LARGE SCALE GENOMIC DNA]</scope>
    <source>
        <strain evidence="1 2">NL-1719</strain>
    </source>
</reference>
<dbReference type="EMBL" id="ML208487">
    <property type="protein sequence ID" value="TFK64153.1"/>
    <property type="molecule type" value="Genomic_DNA"/>
</dbReference>
<organism evidence="1 2">
    <name type="scientific">Pluteus cervinus</name>
    <dbReference type="NCBI Taxonomy" id="181527"/>
    <lineage>
        <taxon>Eukaryota</taxon>
        <taxon>Fungi</taxon>
        <taxon>Dikarya</taxon>
        <taxon>Basidiomycota</taxon>
        <taxon>Agaricomycotina</taxon>
        <taxon>Agaricomycetes</taxon>
        <taxon>Agaricomycetidae</taxon>
        <taxon>Agaricales</taxon>
        <taxon>Pluteineae</taxon>
        <taxon>Pluteaceae</taxon>
        <taxon>Pluteus</taxon>
    </lineage>
</organism>
<gene>
    <name evidence="1" type="ORF">BDN72DRAFT_802435</name>
</gene>